<accession>A0AAD8Y8Q8</accession>
<dbReference type="InterPro" id="IPR050205">
    <property type="entry name" value="CDPK_Ser/Thr_kinases"/>
</dbReference>
<dbReference type="InterPro" id="IPR011009">
    <property type="entry name" value="Kinase-like_dom_sf"/>
</dbReference>
<name>A0AAD8Y8Q8_9STRA</name>
<comment type="similarity">
    <text evidence="7">Belongs to the protein kinase superfamily.</text>
</comment>
<evidence type="ECO:0000259" key="8">
    <source>
        <dbReference type="PROSITE" id="PS50011"/>
    </source>
</evidence>
<keyword evidence="4 9" id="KW-0418">Kinase</keyword>
<evidence type="ECO:0000256" key="2">
    <source>
        <dbReference type="ARBA" id="ARBA00022679"/>
    </source>
</evidence>
<keyword evidence="1 7" id="KW-0723">Serine/threonine-protein kinase</keyword>
<dbReference type="InterPro" id="IPR017441">
    <property type="entry name" value="Protein_kinase_ATP_BS"/>
</dbReference>
<comment type="caution">
    <text evidence="9">The sequence shown here is derived from an EMBL/GenBank/DDBJ whole genome shotgun (WGS) entry which is preliminary data.</text>
</comment>
<dbReference type="GO" id="GO:0004674">
    <property type="term" value="F:protein serine/threonine kinase activity"/>
    <property type="evidence" value="ECO:0007669"/>
    <property type="project" value="UniProtKB-KW"/>
</dbReference>
<dbReference type="InterPro" id="IPR008271">
    <property type="entry name" value="Ser/Thr_kinase_AS"/>
</dbReference>
<dbReference type="PROSITE" id="PS00107">
    <property type="entry name" value="PROTEIN_KINASE_ATP"/>
    <property type="match status" value="1"/>
</dbReference>
<dbReference type="PROSITE" id="PS00108">
    <property type="entry name" value="PROTEIN_KINASE_ST"/>
    <property type="match status" value="1"/>
</dbReference>
<feature type="domain" description="Protein kinase" evidence="8">
    <location>
        <begin position="154"/>
        <end position="413"/>
    </location>
</feature>
<organism evidence="9 10">
    <name type="scientific">Skeletonema marinoi</name>
    <dbReference type="NCBI Taxonomy" id="267567"/>
    <lineage>
        <taxon>Eukaryota</taxon>
        <taxon>Sar</taxon>
        <taxon>Stramenopiles</taxon>
        <taxon>Ochrophyta</taxon>
        <taxon>Bacillariophyta</taxon>
        <taxon>Coscinodiscophyceae</taxon>
        <taxon>Thalassiosirophycidae</taxon>
        <taxon>Thalassiosirales</taxon>
        <taxon>Skeletonemataceae</taxon>
        <taxon>Skeletonema</taxon>
        <taxon>Skeletonema marinoi-dohrnii complex</taxon>
    </lineage>
</organism>
<reference evidence="9" key="1">
    <citation type="submission" date="2023-06" db="EMBL/GenBank/DDBJ databases">
        <title>Survivors Of The Sea: Transcriptome response of Skeletonema marinoi to long-term dormancy.</title>
        <authorList>
            <person name="Pinder M.I.M."/>
            <person name="Kourtchenko O."/>
            <person name="Robertson E.K."/>
            <person name="Larsson T."/>
            <person name="Maumus F."/>
            <person name="Osuna-Cruz C.M."/>
            <person name="Vancaester E."/>
            <person name="Stenow R."/>
            <person name="Vandepoele K."/>
            <person name="Ploug H."/>
            <person name="Bruchert V."/>
            <person name="Godhe A."/>
            <person name="Topel M."/>
        </authorList>
    </citation>
    <scope>NUCLEOTIDE SEQUENCE</scope>
    <source>
        <strain evidence="9">R05AC</strain>
    </source>
</reference>
<dbReference type="GO" id="GO:0005524">
    <property type="term" value="F:ATP binding"/>
    <property type="evidence" value="ECO:0007669"/>
    <property type="project" value="UniProtKB-UniRule"/>
</dbReference>
<evidence type="ECO:0000256" key="3">
    <source>
        <dbReference type="ARBA" id="ARBA00022741"/>
    </source>
</evidence>
<gene>
    <name evidence="9" type="ORF">QTG54_008352</name>
</gene>
<keyword evidence="5 6" id="KW-0067">ATP-binding</keyword>
<evidence type="ECO:0000256" key="7">
    <source>
        <dbReference type="RuleBase" id="RU000304"/>
    </source>
</evidence>
<evidence type="ECO:0000313" key="9">
    <source>
        <dbReference type="EMBL" id="KAK1741100.1"/>
    </source>
</evidence>
<dbReference type="FunFam" id="3.30.200.20:FF:000880">
    <property type="entry name" value="Predicted protein"/>
    <property type="match status" value="1"/>
</dbReference>
<keyword evidence="3 6" id="KW-0547">Nucleotide-binding</keyword>
<evidence type="ECO:0000256" key="1">
    <source>
        <dbReference type="ARBA" id="ARBA00022527"/>
    </source>
</evidence>
<dbReference type="EC" id="2.7.11.-" evidence="9"/>
<dbReference type="InterPro" id="IPR000719">
    <property type="entry name" value="Prot_kinase_dom"/>
</dbReference>
<dbReference type="Gene3D" id="1.10.510.10">
    <property type="entry name" value="Transferase(Phosphotransferase) domain 1"/>
    <property type="match status" value="1"/>
</dbReference>
<feature type="binding site" evidence="6">
    <location>
        <position position="187"/>
    </location>
    <ligand>
        <name>ATP</name>
        <dbReference type="ChEBI" id="CHEBI:30616"/>
    </ligand>
</feature>
<dbReference type="CDD" id="cd05117">
    <property type="entry name" value="STKc_CAMK"/>
    <property type="match status" value="1"/>
</dbReference>
<evidence type="ECO:0000256" key="4">
    <source>
        <dbReference type="ARBA" id="ARBA00022777"/>
    </source>
</evidence>
<dbReference type="SUPFAM" id="SSF56112">
    <property type="entry name" value="Protein kinase-like (PK-like)"/>
    <property type="match status" value="1"/>
</dbReference>
<evidence type="ECO:0000256" key="6">
    <source>
        <dbReference type="PROSITE-ProRule" id="PRU10141"/>
    </source>
</evidence>
<dbReference type="Proteomes" id="UP001224775">
    <property type="component" value="Unassembled WGS sequence"/>
</dbReference>
<dbReference type="Gene3D" id="3.30.200.20">
    <property type="entry name" value="Phosphorylase Kinase, domain 1"/>
    <property type="match status" value="1"/>
</dbReference>
<dbReference type="PANTHER" id="PTHR24349">
    <property type="entry name" value="SERINE/THREONINE-PROTEIN KINASE"/>
    <property type="match status" value="1"/>
</dbReference>
<dbReference type="Pfam" id="PF00069">
    <property type="entry name" value="Pkinase"/>
    <property type="match status" value="1"/>
</dbReference>
<dbReference type="SMART" id="SM00220">
    <property type="entry name" value="S_TKc"/>
    <property type="match status" value="1"/>
</dbReference>
<proteinExistence type="inferred from homology"/>
<evidence type="ECO:0000256" key="5">
    <source>
        <dbReference type="ARBA" id="ARBA00022840"/>
    </source>
</evidence>
<evidence type="ECO:0000313" key="10">
    <source>
        <dbReference type="Proteomes" id="UP001224775"/>
    </source>
</evidence>
<keyword evidence="2 9" id="KW-0808">Transferase</keyword>
<keyword evidence="10" id="KW-1185">Reference proteome</keyword>
<sequence>MSSCTSHKKQTVAPSPHNINIDDCSLSSQKVICSNNITITMIEQTKSFDPLFHNTDKMAMIETSPTAATSSASSVATEDYGSTTSRVQSAPYDETTADCYAVPTATPVSPMMLSPASAELIDAVDAMSTTSSTPPSPPPVCVTGKFSNIEHKYHIDPKVLGTGHHGSVRRCIDRTTRQRYAVKSIRKSDPAVKIGGLHREIMLLDQMKHASIIQLRDVFEDEEYLHLVTELCEGGELFDKILDRASRSKMAEEAARVLHEILMAVKYMHQHGIVHRDLKPENILFTSKEEGSPVKIIDFGLARHFNKKQDVSMRTVVGTPYYIDPNVLKKDYDDSCDLWSVGIIAYILLCGYPPFNGSDNAAVYASVRRGTYSFPSSDWKHVSVEGRDFIRRLLQVNVSKRMTIDQALRHPWMARHTASMKVDRREEIETVSSVEVIFRRGNDVVCAPQSPPQVNRRVRRNLFGAA</sequence>
<dbReference type="EMBL" id="JATAAI010000014">
    <property type="protein sequence ID" value="KAK1741100.1"/>
    <property type="molecule type" value="Genomic_DNA"/>
</dbReference>
<protein>
    <submittedName>
        <fullName evidence="9">Serine/threonine-protein kinase</fullName>
        <ecNumber evidence="9">2.7.11.-</ecNumber>
    </submittedName>
</protein>
<dbReference type="AlphaFoldDB" id="A0AAD8Y8Q8"/>
<dbReference type="FunFam" id="1.10.510.10:FF:000571">
    <property type="entry name" value="Maternal embryonic leucine zipper kinase"/>
    <property type="match status" value="1"/>
</dbReference>
<dbReference type="PROSITE" id="PS50011">
    <property type="entry name" value="PROTEIN_KINASE_DOM"/>
    <property type="match status" value="1"/>
</dbReference>